<dbReference type="Proteomes" id="UP001058974">
    <property type="component" value="Chromosome 7"/>
</dbReference>
<reference evidence="1 2" key="1">
    <citation type="journal article" date="2022" name="Nat. Genet.">
        <title>Improved pea reference genome and pan-genome highlight genomic features and evolutionary characteristics.</title>
        <authorList>
            <person name="Yang T."/>
            <person name="Liu R."/>
            <person name="Luo Y."/>
            <person name="Hu S."/>
            <person name="Wang D."/>
            <person name="Wang C."/>
            <person name="Pandey M.K."/>
            <person name="Ge S."/>
            <person name="Xu Q."/>
            <person name="Li N."/>
            <person name="Li G."/>
            <person name="Huang Y."/>
            <person name="Saxena R.K."/>
            <person name="Ji Y."/>
            <person name="Li M."/>
            <person name="Yan X."/>
            <person name="He Y."/>
            <person name="Liu Y."/>
            <person name="Wang X."/>
            <person name="Xiang C."/>
            <person name="Varshney R.K."/>
            <person name="Ding H."/>
            <person name="Gao S."/>
            <person name="Zong X."/>
        </authorList>
    </citation>
    <scope>NUCLEOTIDE SEQUENCE [LARGE SCALE GENOMIC DNA]</scope>
    <source>
        <strain evidence="1 2">cv. Zhongwan 6</strain>
    </source>
</reference>
<organism evidence="1 2">
    <name type="scientific">Pisum sativum</name>
    <name type="common">Garden pea</name>
    <name type="synonym">Lathyrus oleraceus</name>
    <dbReference type="NCBI Taxonomy" id="3888"/>
    <lineage>
        <taxon>Eukaryota</taxon>
        <taxon>Viridiplantae</taxon>
        <taxon>Streptophyta</taxon>
        <taxon>Embryophyta</taxon>
        <taxon>Tracheophyta</taxon>
        <taxon>Spermatophyta</taxon>
        <taxon>Magnoliopsida</taxon>
        <taxon>eudicotyledons</taxon>
        <taxon>Gunneridae</taxon>
        <taxon>Pentapetalae</taxon>
        <taxon>rosids</taxon>
        <taxon>fabids</taxon>
        <taxon>Fabales</taxon>
        <taxon>Fabaceae</taxon>
        <taxon>Papilionoideae</taxon>
        <taxon>50 kb inversion clade</taxon>
        <taxon>NPAAA clade</taxon>
        <taxon>Hologalegina</taxon>
        <taxon>IRL clade</taxon>
        <taxon>Fabeae</taxon>
        <taxon>Lathyrus</taxon>
    </lineage>
</organism>
<evidence type="ECO:0000313" key="2">
    <source>
        <dbReference type="Proteomes" id="UP001058974"/>
    </source>
</evidence>
<sequence>MVREIRNMLNTHWCIIGDFNDLLTQQDNQGIHPHPKWLCVGFRQAVTDYNLADIPIEGHQFTWIKSKWTDHVVEEPSHLNHSPIFLHYDLGQQKRRKYAFKFENYWLKEDNIENVVQNGWLHGENHDVMHHIASCEEELEKWNKRQYRQKKYVLERLKDIMERSRRNQDVESQSWFLEAPKEYNKLLIKEDTYWK</sequence>
<dbReference type="PANTHER" id="PTHR33710:SF79">
    <property type="entry name" value="OS06G0205337 PROTEIN"/>
    <property type="match status" value="1"/>
</dbReference>
<dbReference type="SUPFAM" id="SSF56219">
    <property type="entry name" value="DNase I-like"/>
    <property type="match status" value="1"/>
</dbReference>
<accession>A0A9D4VHX2</accession>
<evidence type="ECO:0000313" key="1">
    <source>
        <dbReference type="EMBL" id="KAI5383970.1"/>
    </source>
</evidence>
<protein>
    <recommendedName>
        <fullName evidence="3">Endonuclease/exonuclease/phosphatase family protein</fullName>
    </recommendedName>
</protein>
<dbReference type="Gramene" id="Psat07G0109100-T1">
    <property type="protein sequence ID" value="KAI5383970.1"/>
    <property type="gene ID" value="KIW84_071091"/>
</dbReference>
<dbReference type="EMBL" id="JAMSHJ010000007">
    <property type="protein sequence ID" value="KAI5383970.1"/>
    <property type="molecule type" value="Genomic_DNA"/>
</dbReference>
<comment type="caution">
    <text evidence="1">The sequence shown here is derived from an EMBL/GenBank/DDBJ whole genome shotgun (WGS) entry which is preliminary data.</text>
</comment>
<name>A0A9D4VHX2_PEA</name>
<dbReference type="AlphaFoldDB" id="A0A9D4VHX2"/>
<gene>
    <name evidence="1" type="ORF">KIW84_071091</name>
</gene>
<dbReference type="PANTHER" id="PTHR33710">
    <property type="entry name" value="BNAC02G09200D PROTEIN"/>
    <property type="match status" value="1"/>
</dbReference>
<evidence type="ECO:0008006" key="3">
    <source>
        <dbReference type="Google" id="ProtNLM"/>
    </source>
</evidence>
<keyword evidence="2" id="KW-1185">Reference proteome</keyword>
<proteinExistence type="predicted"/>
<dbReference type="InterPro" id="IPR036691">
    <property type="entry name" value="Endo/exonu/phosph_ase_sf"/>
</dbReference>